<dbReference type="EMBL" id="RYZH01000008">
    <property type="protein sequence ID" value="RUL88703.1"/>
    <property type="molecule type" value="Genomic_DNA"/>
</dbReference>
<feature type="region of interest" description="Disordered" evidence="1">
    <location>
        <begin position="82"/>
        <end position="108"/>
    </location>
</feature>
<reference evidence="2 3" key="1">
    <citation type="submission" date="2018-12" db="EMBL/GenBank/DDBJ databases">
        <authorList>
            <person name="Toschakov S.V."/>
        </authorList>
    </citation>
    <scope>NUCLEOTIDE SEQUENCE [LARGE SCALE GENOMIC DNA]</scope>
    <source>
        <strain evidence="2 3">GM2012</strain>
    </source>
</reference>
<comment type="caution">
    <text evidence="2">The sequence shown here is derived from an EMBL/GenBank/DDBJ whole genome shotgun (WGS) entry which is preliminary data.</text>
</comment>
<gene>
    <name evidence="2" type="ORF">TsocGM_06085</name>
</gene>
<keyword evidence="3" id="KW-1185">Reference proteome</keyword>
<dbReference type="AlphaFoldDB" id="A0A432MMN6"/>
<evidence type="ECO:0000313" key="2">
    <source>
        <dbReference type="EMBL" id="RUL88703.1"/>
    </source>
</evidence>
<proteinExistence type="predicted"/>
<sequence>MFVLLPLVGALSSCGKEEPSWPRIATEPEEFEVRIETPGDGSVIPIGVPFEVTVEVGNLSNAGMPTTVGVQIRMGSVTYDSAGLAPEADRPPSSDARSRFSGSLRLPETAPEGTYSIHAVVIATHLAQPQVGDQPPVLESQEFKAPAIKVTAKKMTE</sequence>
<dbReference type="Proteomes" id="UP000280296">
    <property type="component" value="Unassembled WGS sequence"/>
</dbReference>
<reference evidence="2 3" key="2">
    <citation type="submission" date="2019-01" db="EMBL/GenBank/DDBJ databases">
        <title>Tautonia sociabilis, a novel thermotolerant planctomycete of Isosphaeraceae family, isolated from a 4000 m deep subterranean habitat.</title>
        <authorList>
            <person name="Kovaleva O.L."/>
            <person name="Elcheninov A.G."/>
            <person name="Van Heerden E."/>
            <person name="Toshchakov S.V."/>
            <person name="Novikov A."/>
            <person name="Bonch-Osmolovskaya E.A."/>
            <person name="Kublanov I.V."/>
        </authorList>
    </citation>
    <scope>NUCLEOTIDE SEQUENCE [LARGE SCALE GENOMIC DNA]</scope>
    <source>
        <strain evidence="2 3">GM2012</strain>
    </source>
</reference>
<name>A0A432MMN6_9BACT</name>
<evidence type="ECO:0000313" key="3">
    <source>
        <dbReference type="Proteomes" id="UP000280296"/>
    </source>
</evidence>
<feature type="compositionally biased region" description="Basic and acidic residues" evidence="1">
    <location>
        <begin position="87"/>
        <end position="98"/>
    </location>
</feature>
<accession>A0A432MMN6</accession>
<evidence type="ECO:0000256" key="1">
    <source>
        <dbReference type="SAM" id="MobiDB-lite"/>
    </source>
</evidence>
<organism evidence="2 3">
    <name type="scientific">Tautonia sociabilis</name>
    <dbReference type="NCBI Taxonomy" id="2080755"/>
    <lineage>
        <taxon>Bacteria</taxon>
        <taxon>Pseudomonadati</taxon>
        <taxon>Planctomycetota</taxon>
        <taxon>Planctomycetia</taxon>
        <taxon>Isosphaerales</taxon>
        <taxon>Isosphaeraceae</taxon>
        <taxon>Tautonia</taxon>
    </lineage>
</organism>
<protein>
    <submittedName>
        <fullName evidence="2">Uncharacterized protein</fullName>
    </submittedName>
</protein>